<dbReference type="PANTHER" id="PTHR12300">
    <property type="entry name" value="HVA22-LIKE PROTEINS"/>
    <property type="match status" value="1"/>
</dbReference>
<dbReference type="GO" id="GO:0016020">
    <property type="term" value="C:membrane"/>
    <property type="evidence" value="ECO:0007669"/>
    <property type="project" value="UniProtKB-SubCell"/>
</dbReference>
<keyword evidence="5 6" id="KW-0472">Membrane</keyword>
<keyword evidence="4 6" id="KW-1133">Transmembrane helix</keyword>
<comment type="similarity">
    <text evidence="2 6">Belongs to the DP1 family.</text>
</comment>
<dbReference type="EMBL" id="QPFP01000002">
    <property type="protein sequence ID" value="TEB38978.1"/>
    <property type="molecule type" value="Genomic_DNA"/>
</dbReference>
<reference evidence="9 10" key="1">
    <citation type="journal article" date="2019" name="Nat. Ecol. Evol.">
        <title>Megaphylogeny resolves global patterns of mushroom evolution.</title>
        <authorList>
            <person name="Varga T."/>
            <person name="Krizsan K."/>
            <person name="Foldi C."/>
            <person name="Dima B."/>
            <person name="Sanchez-Garcia M."/>
            <person name="Sanchez-Ramirez S."/>
            <person name="Szollosi G.J."/>
            <person name="Szarkandi J.G."/>
            <person name="Papp V."/>
            <person name="Albert L."/>
            <person name="Andreopoulos W."/>
            <person name="Angelini C."/>
            <person name="Antonin V."/>
            <person name="Barry K.W."/>
            <person name="Bougher N.L."/>
            <person name="Buchanan P."/>
            <person name="Buyck B."/>
            <person name="Bense V."/>
            <person name="Catcheside P."/>
            <person name="Chovatia M."/>
            <person name="Cooper J."/>
            <person name="Damon W."/>
            <person name="Desjardin D."/>
            <person name="Finy P."/>
            <person name="Geml J."/>
            <person name="Haridas S."/>
            <person name="Hughes K."/>
            <person name="Justo A."/>
            <person name="Karasinski D."/>
            <person name="Kautmanova I."/>
            <person name="Kiss B."/>
            <person name="Kocsube S."/>
            <person name="Kotiranta H."/>
            <person name="LaButti K.M."/>
            <person name="Lechner B.E."/>
            <person name="Liimatainen K."/>
            <person name="Lipzen A."/>
            <person name="Lukacs Z."/>
            <person name="Mihaltcheva S."/>
            <person name="Morgado L.N."/>
            <person name="Niskanen T."/>
            <person name="Noordeloos M.E."/>
            <person name="Ohm R.A."/>
            <person name="Ortiz-Santana B."/>
            <person name="Ovrebo C."/>
            <person name="Racz N."/>
            <person name="Riley R."/>
            <person name="Savchenko A."/>
            <person name="Shiryaev A."/>
            <person name="Soop K."/>
            <person name="Spirin V."/>
            <person name="Szebenyi C."/>
            <person name="Tomsovsky M."/>
            <person name="Tulloss R.E."/>
            <person name="Uehling J."/>
            <person name="Grigoriev I.V."/>
            <person name="Vagvolgyi C."/>
            <person name="Papp T."/>
            <person name="Martin F.M."/>
            <person name="Miettinen O."/>
            <person name="Hibbett D.S."/>
            <person name="Nagy L.G."/>
        </authorList>
    </citation>
    <scope>NUCLEOTIDE SEQUENCE [LARGE SCALE GENOMIC DNA]</scope>
    <source>
        <strain evidence="9 10">FP101781</strain>
    </source>
</reference>
<evidence type="ECO:0000256" key="7">
    <source>
        <dbReference type="SAM" id="MobiDB-lite"/>
    </source>
</evidence>
<dbReference type="InterPro" id="IPR004345">
    <property type="entry name" value="TB2_DP1_HVA22"/>
</dbReference>
<dbReference type="Pfam" id="PF03134">
    <property type="entry name" value="TB2_DP1_HVA22"/>
    <property type="match status" value="1"/>
</dbReference>
<dbReference type="AlphaFoldDB" id="A0A4Y7TYS2"/>
<keyword evidence="10" id="KW-1185">Reference proteome</keyword>
<evidence type="ECO:0000256" key="5">
    <source>
        <dbReference type="ARBA" id="ARBA00023136"/>
    </source>
</evidence>
<evidence type="ECO:0000256" key="8">
    <source>
        <dbReference type="SAM" id="SignalP"/>
    </source>
</evidence>
<keyword evidence="8" id="KW-0732">Signal</keyword>
<name>A0A4Y7TYS2_COPMI</name>
<protein>
    <recommendedName>
        <fullName evidence="6">Protein YOP1</fullName>
    </recommendedName>
</protein>
<evidence type="ECO:0000256" key="6">
    <source>
        <dbReference type="RuleBase" id="RU362006"/>
    </source>
</evidence>
<dbReference type="OrthoDB" id="434647at2759"/>
<evidence type="ECO:0000256" key="1">
    <source>
        <dbReference type="ARBA" id="ARBA00004141"/>
    </source>
</evidence>
<evidence type="ECO:0000256" key="2">
    <source>
        <dbReference type="ARBA" id="ARBA00008573"/>
    </source>
</evidence>
<gene>
    <name evidence="9" type="ORF">FA13DRAFT_1724933</name>
</gene>
<comment type="caution">
    <text evidence="6">Lacks conserved residue(s) required for the propagation of feature annotation.</text>
</comment>
<dbReference type="PANTHER" id="PTHR12300:SF161">
    <property type="entry name" value="RECEPTOR EXPRESSION-ENHANCING PROTEIN"/>
    <property type="match status" value="1"/>
</dbReference>
<feature type="compositionally biased region" description="Polar residues" evidence="7">
    <location>
        <begin position="198"/>
        <end position="216"/>
    </location>
</feature>
<feature type="transmembrane region" description="Helical" evidence="6">
    <location>
        <begin position="47"/>
        <end position="69"/>
    </location>
</feature>
<evidence type="ECO:0000313" key="9">
    <source>
        <dbReference type="EMBL" id="TEB38978.1"/>
    </source>
</evidence>
<feature type="region of interest" description="Disordered" evidence="7">
    <location>
        <begin position="193"/>
        <end position="241"/>
    </location>
</feature>
<evidence type="ECO:0000313" key="10">
    <source>
        <dbReference type="Proteomes" id="UP000298030"/>
    </source>
</evidence>
<feature type="chain" id="PRO_5021482391" description="Protein YOP1" evidence="8">
    <location>
        <begin position="24"/>
        <end position="241"/>
    </location>
</feature>
<feature type="signal peptide" evidence="8">
    <location>
        <begin position="1"/>
        <end position="23"/>
    </location>
</feature>
<evidence type="ECO:0000256" key="4">
    <source>
        <dbReference type="ARBA" id="ARBA00022989"/>
    </source>
</evidence>
<evidence type="ECO:0000256" key="3">
    <source>
        <dbReference type="ARBA" id="ARBA00022692"/>
    </source>
</evidence>
<accession>A0A4Y7TYS2</accession>
<dbReference type="Proteomes" id="UP000298030">
    <property type="component" value="Unassembled WGS sequence"/>
</dbReference>
<proteinExistence type="inferred from homology"/>
<organism evidence="9 10">
    <name type="scientific">Coprinellus micaceus</name>
    <name type="common">Glistening ink-cap mushroom</name>
    <name type="synonym">Coprinus micaceus</name>
    <dbReference type="NCBI Taxonomy" id="71717"/>
    <lineage>
        <taxon>Eukaryota</taxon>
        <taxon>Fungi</taxon>
        <taxon>Dikarya</taxon>
        <taxon>Basidiomycota</taxon>
        <taxon>Agaricomycotina</taxon>
        <taxon>Agaricomycetes</taxon>
        <taxon>Agaricomycetidae</taxon>
        <taxon>Agaricales</taxon>
        <taxon>Agaricineae</taxon>
        <taxon>Psathyrellaceae</taxon>
        <taxon>Coprinellus</taxon>
    </lineage>
</organism>
<sequence length="241" mass="26355">MFFMSFISHLLSAWFAFLLPCFATFKALNHLPHSEPELKRWAMYWSIVGVFVAFEYVAEWVISWFPFYWEVKTLFLLYLSLPQTQGSTYIYQTYVHPFLIKNEASIDSGIAALQSNALAFIQAKLGDLFGYITKAAGQNPTTATPGGAPGAPPNAAQWQSAAFGLWNTYGASIMNAVRPAAAGTPNTAAYATTPVGAQRSNPNTPNKPRSSSSTPNEYFAASTAVPGPNPPFPTPQHFQGR</sequence>
<keyword evidence="3 6" id="KW-0812">Transmembrane</keyword>
<comment type="caution">
    <text evidence="9">The sequence shown here is derived from an EMBL/GenBank/DDBJ whole genome shotgun (WGS) entry which is preliminary data.</text>
</comment>
<comment type="subcellular location">
    <subcellularLocation>
        <location evidence="1 6">Membrane</location>
        <topology evidence="1 6">Multi-pass membrane protein</topology>
    </subcellularLocation>
</comment>